<reference evidence="1 2" key="1">
    <citation type="submission" date="2019-06" db="EMBL/GenBank/DDBJ databases">
        <authorList>
            <person name="Hertel R."/>
        </authorList>
    </citation>
    <scope>NUCLEOTIDE SEQUENCE [LARGE SCALE GENOMIC DNA]</scope>
</reference>
<name>A0A516KN27_9CAUD</name>
<gene>
    <name evidence="1" type="ORF">Goe8_c02280</name>
</gene>
<protein>
    <submittedName>
        <fullName evidence="1">Uncharacterized protein</fullName>
    </submittedName>
</protein>
<evidence type="ECO:0000313" key="2">
    <source>
        <dbReference type="Proteomes" id="UP000317800"/>
    </source>
</evidence>
<sequence length="125" mass="14640">MKCSFYKCTQPALHVGLFPEITDGKEEIIKALACEYHVKHPAFKKLNEPIPIEDKTPHTNDFLCACAECRKEKGQIIRKPAITKSKPLLVPDLDHLLSVEYTCYRLEKRYWEGAYYYSYEYDQTM</sequence>
<accession>A0A516KN27</accession>
<dbReference type="EMBL" id="MN043729">
    <property type="protein sequence ID" value="QDP43001.1"/>
    <property type="molecule type" value="Genomic_DNA"/>
</dbReference>
<proteinExistence type="predicted"/>
<evidence type="ECO:0000313" key="1">
    <source>
        <dbReference type="EMBL" id="QDP43001.1"/>
    </source>
</evidence>
<organism evidence="1 2">
    <name type="scientific">Bacillus phage vB_BmeM-Goe8</name>
    <dbReference type="NCBI Taxonomy" id="2593638"/>
    <lineage>
        <taxon>Viruses</taxon>
        <taxon>Duplodnaviria</taxon>
        <taxon>Heunggongvirae</taxon>
        <taxon>Uroviricota</taxon>
        <taxon>Caudoviricetes</taxon>
        <taxon>Herelleviridae</taxon>
        <taxon>Bastillevirinae</taxon>
        <taxon>Goettingenvirus</taxon>
        <taxon>Goettingenvirus goe8</taxon>
    </lineage>
</organism>
<keyword evidence="2" id="KW-1185">Reference proteome</keyword>
<dbReference type="Proteomes" id="UP000317800">
    <property type="component" value="Segment"/>
</dbReference>